<dbReference type="GO" id="GO:0005886">
    <property type="term" value="C:plasma membrane"/>
    <property type="evidence" value="ECO:0007669"/>
    <property type="project" value="UniProtKB-SubCell"/>
</dbReference>
<evidence type="ECO:0000256" key="1">
    <source>
        <dbReference type="ARBA" id="ARBA00004651"/>
    </source>
</evidence>
<dbReference type="Pfam" id="PF09594">
    <property type="entry name" value="GT87"/>
    <property type="match status" value="1"/>
</dbReference>
<keyword evidence="2" id="KW-1003">Cell membrane</keyword>
<keyword evidence="6 9" id="KW-0472">Membrane</keyword>
<dbReference type="Proteomes" id="UP001174314">
    <property type="component" value="Chromosome"/>
</dbReference>
<feature type="region of interest" description="Disordered" evidence="8">
    <location>
        <begin position="484"/>
        <end position="525"/>
    </location>
</feature>
<accession>A0AAU0PZI0</accession>
<dbReference type="RefSeq" id="WP_221923936.1">
    <property type="nucleotide sequence ID" value="NZ_CP137757.1"/>
</dbReference>
<keyword evidence="5 9" id="KW-1133">Transmembrane helix</keyword>
<dbReference type="KEGG" id="cpsk:Q0N40_10690"/>
<feature type="compositionally biased region" description="Low complexity" evidence="8">
    <location>
        <begin position="490"/>
        <end position="501"/>
    </location>
</feature>
<evidence type="ECO:0000256" key="5">
    <source>
        <dbReference type="ARBA" id="ARBA00022989"/>
    </source>
</evidence>
<feature type="transmembrane region" description="Helical" evidence="9">
    <location>
        <begin position="237"/>
        <end position="264"/>
    </location>
</feature>
<dbReference type="GO" id="GO:0016758">
    <property type="term" value="F:hexosyltransferase activity"/>
    <property type="evidence" value="ECO:0007669"/>
    <property type="project" value="InterPro"/>
</dbReference>
<feature type="transmembrane region" description="Helical" evidence="9">
    <location>
        <begin position="53"/>
        <end position="75"/>
    </location>
</feature>
<protein>
    <submittedName>
        <fullName evidence="10">Glycosyltransferase 87 family protein</fullName>
    </submittedName>
</protein>
<evidence type="ECO:0000256" key="6">
    <source>
        <dbReference type="ARBA" id="ARBA00023136"/>
    </source>
</evidence>
<reference evidence="10 11" key="1">
    <citation type="submission" date="2023-10" db="EMBL/GenBank/DDBJ databases">
        <title>complete genome sequence of Corynebacterium pseudokroppenstedtii P15-C1.</title>
        <authorList>
            <person name="Bruggemann H."/>
            <person name="Poehlein A."/>
        </authorList>
    </citation>
    <scope>NUCLEOTIDE SEQUENCE [LARGE SCALE GENOMIC DNA]</scope>
    <source>
        <strain evidence="10 11">P15_C1</strain>
    </source>
</reference>
<keyword evidence="11" id="KW-1185">Reference proteome</keyword>
<comment type="similarity">
    <text evidence="7">Belongs to the glycosyltransferase 87 family.</text>
</comment>
<keyword evidence="3" id="KW-0808">Transferase</keyword>
<feature type="transmembrane region" description="Helical" evidence="9">
    <location>
        <begin position="366"/>
        <end position="386"/>
    </location>
</feature>
<dbReference type="InterPro" id="IPR016570">
    <property type="entry name" value="UCP010361"/>
</dbReference>
<evidence type="ECO:0000313" key="10">
    <source>
        <dbReference type="EMBL" id="WPF24958.1"/>
    </source>
</evidence>
<feature type="transmembrane region" description="Helical" evidence="9">
    <location>
        <begin position="169"/>
        <end position="190"/>
    </location>
</feature>
<sequence length="525" mass="58001">MKKDIVALGAGRGIEQQDTDVLRVQPSLTEPAAQRWTHFLGGPIARHGLVGRAVWATPLRILMGLALGMMSLGWLSKANCLRGDGDGVNWTANRQYISGCYADSIPLYSIEGLKDGHFPYVYSWAGDGGTRHMEYPVLTGLYQWLCAQLAAPLHWLADLIGWSVPRVDFYFGVNAVFLAIAWIGTLWFTYQLAGHRVWDVILVAASPIVGVHIFTNFDSLATVCAMGAIFLWTRKKYAGAGVLIGLGTAAKLWPAYILGAFLVLVIRHRWRERTEFINTVVSAVVTWLVVNIPIMIASPAGWAEFFTRNGKRAAEDSTIYSVLSWLTGFSYSTTVPVKAQSIISFVLFGLCCVGILILGLKVKREPAVWELSLLIIAAFVLTSKVWSPQYSLWLVPLVALSLPRWRLVFAWMWVEAIYWFVRMWWFTGADNKGAPDWLFNSFVIARDALLVAILVLVIQQMRGTRPDAPRTMLQAEVPGQQEMDAGTVASRRSPSSEISSRAVTSDVVNSRAGAVGTRSNVGTTA</sequence>
<gene>
    <name evidence="10" type="ORF">Q0N40_10690</name>
</gene>
<dbReference type="PIRSF" id="PIRSF010361">
    <property type="entry name" value="UCP010361"/>
    <property type="match status" value="1"/>
</dbReference>
<feature type="transmembrane region" description="Helical" evidence="9">
    <location>
        <begin position="342"/>
        <end position="360"/>
    </location>
</feature>
<keyword evidence="4 9" id="KW-0812">Transmembrane</keyword>
<comment type="subcellular location">
    <subcellularLocation>
        <location evidence="1">Cell membrane</location>
        <topology evidence="1">Multi-pass membrane protein</topology>
    </subcellularLocation>
</comment>
<feature type="transmembrane region" description="Helical" evidence="9">
    <location>
        <begin position="276"/>
        <end position="297"/>
    </location>
</feature>
<evidence type="ECO:0000313" key="11">
    <source>
        <dbReference type="Proteomes" id="UP001174314"/>
    </source>
</evidence>
<proteinExistence type="inferred from homology"/>
<evidence type="ECO:0000256" key="2">
    <source>
        <dbReference type="ARBA" id="ARBA00022475"/>
    </source>
</evidence>
<evidence type="ECO:0000256" key="8">
    <source>
        <dbReference type="SAM" id="MobiDB-lite"/>
    </source>
</evidence>
<evidence type="ECO:0000256" key="7">
    <source>
        <dbReference type="ARBA" id="ARBA00024033"/>
    </source>
</evidence>
<organism evidence="10 11">
    <name type="scientific">Corynebacterium pseudokroppenstedtii</name>
    <dbReference type="NCBI Taxonomy" id="2804917"/>
    <lineage>
        <taxon>Bacteria</taxon>
        <taxon>Bacillati</taxon>
        <taxon>Actinomycetota</taxon>
        <taxon>Actinomycetes</taxon>
        <taxon>Mycobacteriales</taxon>
        <taxon>Corynebacteriaceae</taxon>
        <taxon>Corynebacterium</taxon>
    </lineage>
</organism>
<feature type="transmembrane region" description="Helical" evidence="9">
    <location>
        <begin position="407"/>
        <end position="425"/>
    </location>
</feature>
<evidence type="ECO:0000256" key="9">
    <source>
        <dbReference type="SAM" id="Phobius"/>
    </source>
</evidence>
<dbReference type="InterPro" id="IPR018584">
    <property type="entry name" value="GT87"/>
</dbReference>
<evidence type="ECO:0000256" key="4">
    <source>
        <dbReference type="ARBA" id="ARBA00022692"/>
    </source>
</evidence>
<dbReference type="EMBL" id="CP137757">
    <property type="protein sequence ID" value="WPF24958.1"/>
    <property type="molecule type" value="Genomic_DNA"/>
</dbReference>
<evidence type="ECO:0000256" key="3">
    <source>
        <dbReference type="ARBA" id="ARBA00022679"/>
    </source>
</evidence>
<feature type="transmembrane region" description="Helical" evidence="9">
    <location>
        <begin position="437"/>
        <end position="458"/>
    </location>
</feature>
<dbReference type="AlphaFoldDB" id="A0AAU0PZI0"/>
<name>A0AAU0PZI0_9CORY</name>